<dbReference type="NCBIfam" id="TIGR01146">
    <property type="entry name" value="ATPsyn_F1gamma"/>
    <property type="match status" value="1"/>
</dbReference>
<dbReference type="EMBL" id="VBSP01000008">
    <property type="protein sequence ID" value="TLQ48758.1"/>
    <property type="molecule type" value="Genomic_DNA"/>
</dbReference>
<evidence type="ECO:0000256" key="4">
    <source>
        <dbReference type="ARBA" id="ARBA00022448"/>
    </source>
</evidence>
<evidence type="ECO:0000256" key="1">
    <source>
        <dbReference type="ARBA" id="ARBA00003456"/>
    </source>
</evidence>
<protein>
    <recommendedName>
        <fullName evidence="11">ATP synthase gamma chain</fullName>
    </recommendedName>
    <alternativeName>
        <fullName evidence="11">ATP synthase F1 sector gamma subunit</fullName>
    </alternativeName>
    <alternativeName>
        <fullName evidence="11">F-ATPase gamma subunit</fullName>
    </alternativeName>
</protein>
<dbReference type="Proteomes" id="UP000306420">
    <property type="component" value="Unassembled WGS sequence"/>
</dbReference>
<evidence type="ECO:0000256" key="9">
    <source>
        <dbReference type="ARBA" id="ARBA00023196"/>
    </source>
</evidence>
<keyword evidence="7 11" id="KW-0406">Ion transport</keyword>
<dbReference type="GO" id="GO:0005524">
    <property type="term" value="F:ATP binding"/>
    <property type="evidence" value="ECO:0007669"/>
    <property type="project" value="UniProtKB-UniRule"/>
</dbReference>
<dbReference type="SUPFAM" id="SSF52943">
    <property type="entry name" value="ATP synthase (F1-ATPase), gamma subunit"/>
    <property type="match status" value="1"/>
</dbReference>
<dbReference type="Gene3D" id="1.10.287.80">
    <property type="entry name" value="ATP synthase, gamma subunit, helix hairpin domain"/>
    <property type="match status" value="2"/>
</dbReference>
<keyword evidence="6 11" id="KW-0375">Hydrogen ion transport</keyword>
<dbReference type="Pfam" id="PF00231">
    <property type="entry name" value="ATP-synt"/>
    <property type="match status" value="1"/>
</dbReference>
<dbReference type="CDD" id="cd12151">
    <property type="entry name" value="F1-ATPase_gamma"/>
    <property type="match status" value="1"/>
</dbReference>
<keyword evidence="4 11" id="KW-0813">Transport</keyword>
<sequence length="301" mass="34030">MALEEIRRQIDSINKTSQITKAMSLVSTTKYNRIVNISSNYEIYATKIRQTVANLMRQVGDISNAGYVTNSDLTSIVDFHDLLINRPVKKSGYLVITSDKGLAGGYNSTILKEFKALLDERNQGAEDIVVMAVGETIMKLCRKENFHVAHELNHLPDFPTFTQVQSLIQKCVELFKNETFDELYLVYNHSINALQNEFRCEQLLPLSDLPTEEKADVDYAIEPDVPDVLDILLSQYAESMIYGTILDAKTAEQASRMQAMTQATDNASDLIKNLQYVYNQQRQKRVTNEIIEITSGANAQN</sequence>
<evidence type="ECO:0000256" key="11">
    <source>
        <dbReference type="HAMAP-Rule" id="MF_00815"/>
    </source>
</evidence>
<comment type="subunit">
    <text evidence="11">F-type ATPases have 2 components, CF(1) - the catalytic core - and CF(0) - the membrane proton channel. CF(1) has five subunits: alpha(3), beta(3), gamma(1), delta(1), epsilon(1). CF(0) has three main subunits: a, b and c.</text>
</comment>
<accession>A0A5R9EMF1</accession>
<dbReference type="PRINTS" id="PR00126">
    <property type="entry name" value="ATPASEGAMMA"/>
</dbReference>
<evidence type="ECO:0000256" key="6">
    <source>
        <dbReference type="ARBA" id="ARBA00022781"/>
    </source>
</evidence>
<dbReference type="GO" id="GO:0042777">
    <property type="term" value="P:proton motive force-driven plasma membrane ATP synthesis"/>
    <property type="evidence" value="ECO:0007669"/>
    <property type="project" value="UniProtKB-UniRule"/>
</dbReference>
<evidence type="ECO:0000313" key="13">
    <source>
        <dbReference type="Proteomes" id="UP000306420"/>
    </source>
</evidence>
<evidence type="ECO:0000256" key="10">
    <source>
        <dbReference type="ARBA" id="ARBA00023310"/>
    </source>
</evidence>
<dbReference type="AlphaFoldDB" id="A0A5R9EMF1"/>
<keyword evidence="8 11" id="KW-0472">Membrane</keyword>
<evidence type="ECO:0000256" key="8">
    <source>
        <dbReference type="ARBA" id="ARBA00023136"/>
    </source>
</evidence>
<dbReference type="InterPro" id="IPR035968">
    <property type="entry name" value="ATP_synth_F1_ATPase_gsu"/>
</dbReference>
<evidence type="ECO:0000256" key="3">
    <source>
        <dbReference type="ARBA" id="ARBA00007681"/>
    </source>
</evidence>
<keyword evidence="9 11" id="KW-0139">CF(1)</keyword>
<dbReference type="InterPro" id="IPR000131">
    <property type="entry name" value="ATP_synth_F1_gsu"/>
</dbReference>
<comment type="similarity">
    <text evidence="3 11">Belongs to the ATPase gamma chain family.</text>
</comment>
<name>A0A5R9EMF1_9LACT</name>
<dbReference type="PANTHER" id="PTHR11693">
    <property type="entry name" value="ATP SYNTHASE GAMMA CHAIN"/>
    <property type="match status" value="1"/>
</dbReference>
<dbReference type="OrthoDB" id="9812769at2"/>
<comment type="caution">
    <text evidence="12">The sequence shown here is derived from an EMBL/GenBank/DDBJ whole genome shotgun (WGS) entry which is preliminary data.</text>
</comment>
<dbReference type="Gene3D" id="3.40.1380.10">
    <property type="match status" value="1"/>
</dbReference>
<keyword evidence="10 11" id="KW-0066">ATP synthesis</keyword>
<dbReference type="GO" id="GO:0045259">
    <property type="term" value="C:proton-transporting ATP synthase complex"/>
    <property type="evidence" value="ECO:0007669"/>
    <property type="project" value="UniProtKB-KW"/>
</dbReference>
<evidence type="ECO:0000256" key="7">
    <source>
        <dbReference type="ARBA" id="ARBA00023065"/>
    </source>
</evidence>
<evidence type="ECO:0000313" key="12">
    <source>
        <dbReference type="EMBL" id="TLQ48758.1"/>
    </source>
</evidence>
<comment type="subcellular location">
    <subcellularLocation>
        <location evidence="11">Cell membrane</location>
        <topology evidence="11">Peripheral membrane protein</topology>
    </subcellularLocation>
    <subcellularLocation>
        <location evidence="2">Membrane</location>
        <topology evidence="2">Peripheral membrane protein</topology>
    </subcellularLocation>
</comment>
<gene>
    <name evidence="11 12" type="primary">atpG</name>
    <name evidence="12" type="ORF">FEZ33_03665</name>
</gene>
<proteinExistence type="inferred from homology"/>
<dbReference type="RefSeq" id="WP_138404046.1">
    <property type="nucleotide sequence ID" value="NZ_VBSP01000008.1"/>
</dbReference>
<dbReference type="PANTHER" id="PTHR11693:SF22">
    <property type="entry name" value="ATP SYNTHASE SUBUNIT GAMMA, MITOCHONDRIAL"/>
    <property type="match status" value="1"/>
</dbReference>
<dbReference type="GO" id="GO:0005886">
    <property type="term" value="C:plasma membrane"/>
    <property type="evidence" value="ECO:0007669"/>
    <property type="project" value="UniProtKB-SubCell"/>
</dbReference>
<keyword evidence="5 11" id="KW-1003">Cell membrane</keyword>
<reference evidence="12 13" key="1">
    <citation type="submission" date="2019-05" db="EMBL/GenBank/DDBJ databases">
        <title>The metagenome of a microbial culture collection derived from dairy environment covers the genomic content of the human microbiome.</title>
        <authorList>
            <person name="Roder T."/>
            <person name="Wuthrich D."/>
            <person name="Sattari Z."/>
            <person name="Von Ah U."/>
            <person name="Bar C."/>
            <person name="Ronchi F."/>
            <person name="Macpherson A.J."/>
            <person name="Ganal-Vonarburg S.C."/>
            <person name="Bruggmann R."/>
            <person name="Vergeres G."/>
        </authorList>
    </citation>
    <scope>NUCLEOTIDE SEQUENCE [LARGE SCALE GENOMIC DNA]</scope>
    <source>
        <strain evidence="12 13">FAM 24227</strain>
    </source>
</reference>
<comment type="function">
    <text evidence="1 11">Produces ATP from ADP in the presence of a proton gradient across the membrane. The gamma chain is believed to be important in regulating ATPase activity and the flow of protons through the CF(0) complex.</text>
</comment>
<dbReference type="GO" id="GO:0046933">
    <property type="term" value="F:proton-transporting ATP synthase activity, rotational mechanism"/>
    <property type="evidence" value="ECO:0007669"/>
    <property type="project" value="UniProtKB-UniRule"/>
</dbReference>
<organism evidence="12 13">
    <name type="scientific">Ruoffia tabacinasalis</name>
    <dbReference type="NCBI Taxonomy" id="87458"/>
    <lineage>
        <taxon>Bacteria</taxon>
        <taxon>Bacillati</taxon>
        <taxon>Bacillota</taxon>
        <taxon>Bacilli</taxon>
        <taxon>Lactobacillales</taxon>
        <taxon>Aerococcaceae</taxon>
        <taxon>Ruoffia</taxon>
    </lineage>
</organism>
<evidence type="ECO:0000256" key="2">
    <source>
        <dbReference type="ARBA" id="ARBA00004170"/>
    </source>
</evidence>
<evidence type="ECO:0000256" key="5">
    <source>
        <dbReference type="ARBA" id="ARBA00022475"/>
    </source>
</evidence>
<dbReference type="HAMAP" id="MF_00815">
    <property type="entry name" value="ATP_synth_gamma_bact"/>
    <property type="match status" value="1"/>
</dbReference>
<dbReference type="InterPro" id="IPR023632">
    <property type="entry name" value="ATP_synth_F1_gsu_CS"/>
</dbReference>
<dbReference type="PROSITE" id="PS00153">
    <property type="entry name" value="ATPASE_GAMMA"/>
    <property type="match status" value="1"/>
</dbReference>